<evidence type="ECO:0000313" key="3">
    <source>
        <dbReference type="Proteomes" id="UP000037551"/>
    </source>
</evidence>
<dbReference type="EMBL" id="LFMW01000007">
    <property type="protein sequence ID" value="KMT55279.1"/>
    <property type="molecule type" value="Genomic_DNA"/>
</dbReference>
<proteinExistence type="predicted"/>
<gene>
    <name evidence="2" type="ORF">ACR52_11980</name>
</gene>
<accession>A0A0J8G2R3</accession>
<dbReference type="PATRIC" id="fig|1674920.3.peg.5230"/>
<keyword evidence="3" id="KW-1185">Reference proteome</keyword>
<reference evidence="2 3" key="1">
    <citation type="submission" date="2015-06" db="EMBL/GenBank/DDBJ databases">
        <title>Draft genome sequence of an Antarctic Pseudomonas sp. strain KG01 with full potential for biotechnological applications.</title>
        <authorList>
            <person name="Pavlov M.S."/>
            <person name="Lira F."/>
            <person name="Martinez J.L."/>
            <person name="Marshall S.H."/>
        </authorList>
    </citation>
    <scope>NUCLEOTIDE SEQUENCE [LARGE SCALE GENOMIC DNA]</scope>
    <source>
        <strain evidence="2 3">KG01</strain>
    </source>
</reference>
<dbReference type="AlphaFoldDB" id="A0A0J8G2R3"/>
<protein>
    <submittedName>
        <fullName evidence="2">Uncharacterized protein</fullName>
    </submittedName>
</protein>
<dbReference type="STRING" id="1674920.ACR52_11980"/>
<dbReference type="OrthoDB" id="7029522at2"/>
<evidence type="ECO:0000313" key="2">
    <source>
        <dbReference type="EMBL" id="KMT55279.1"/>
    </source>
</evidence>
<comment type="caution">
    <text evidence="2">The sequence shown here is derived from an EMBL/GenBank/DDBJ whole genome shotgun (WGS) entry which is preliminary data.</text>
</comment>
<name>A0A0J8G2R3_9PSED</name>
<evidence type="ECO:0000256" key="1">
    <source>
        <dbReference type="SAM" id="MobiDB-lite"/>
    </source>
</evidence>
<feature type="region of interest" description="Disordered" evidence="1">
    <location>
        <begin position="18"/>
        <end position="38"/>
    </location>
</feature>
<dbReference type="RefSeq" id="WP_048724306.1">
    <property type="nucleotide sequence ID" value="NZ_LFMW01000007.1"/>
</dbReference>
<organism evidence="2 3">
    <name type="scientific">Pseudomonas fildesensis</name>
    <dbReference type="NCBI Taxonomy" id="1674920"/>
    <lineage>
        <taxon>Bacteria</taxon>
        <taxon>Pseudomonadati</taxon>
        <taxon>Pseudomonadota</taxon>
        <taxon>Gammaproteobacteria</taxon>
        <taxon>Pseudomonadales</taxon>
        <taxon>Pseudomonadaceae</taxon>
        <taxon>Pseudomonas</taxon>
    </lineage>
</organism>
<dbReference type="Proteomes" id="UP000037551">
    <property type="component" value="Unassembled WGS sequence"/>
</dbReference>
<sequence length="77" mass="8743">MSGDDRVLSRLYRQLAQSERHMDQVSTNARDSEDSEERSMFFEQMIEAKSGLVSDMALSSAYTSYVHDTVKSVINGF</sequence>